<protein>
    <submittedName>
        <fullName evidence="2">Uncharacterized protein</fullName>
    </submittedName>
</protein>
<feature type="region of interest" description="Disordered" evidence="1">
    <location>
        <begin position="1"/>
        <end position="24"/>
    </location>
</feature>
<accession>A0AAV5LDG0</accession>
<proteinExistence type="predicted"/>
<evidence type="ECO:0000256" key="1">
    <source>
        <dbReference type="SAM" id="MobiDB-lite"/>
    </source>
</evidence>
<dbReference type="AlphaFoldDB" id="A0AAV5LDG0"/>
<evidence type="ECO:0000313" key="3">
    <source>
        <dbReference type="Proteomes" id="UP001054252"/>
    </source>
</evidence>
<comment type="caution">
    <text evidence="2">The sequence shown here is derived from an EMBL/GenBank/DDBJ whole genome shotgun (WGS) entry which is preliminary data.</text>
</comment>
<name>A0AAV5LDG0_9ROSI</name>
<evidence type="ECO:0000313" key="2">
    <source>
        <dbReference type="EMBL" id="GKV35159.1"/>
    </source>
</evidence>
<feature type="compositionally biased region" description="Basic residues" evidence="1">
    <location>
        <begin position="1"/>
        <end position="12"/>
    </location>
</feature>
<gene>
    <name evidence="2" type="ORF">SLEP1_g43463</name>
</gene>
<sequence>MEKRPKYDHRKNRSSETHRQIQRQQTWRIKNREIDWSGIEYNVKEEDYEWLCGRYIGTTHSMEIVPNLQEKFYMEGYFSYHL</sequence>
<dbReference type="EMBL" id="BPVZ01000109">
    <property type="protein sequence ID" value="GKV35159.1"/>
    <property type="molecule type" value="Genomic_DNA"/>
</dbReference>
<reference evidence="2 3" key="1">
    <citation type="journal article" date="2021" name="Commun. Biol.">
        <title>The genome of Shorea leprosula (Dipterocarpaceae) highlights the ecological relevance of drought in aseasonal tropical rainforests.</title>
        <authorList>
            <person name="Ng K.K.S."/>
            <person name="Kobayashi M.J."/>
            <person name="Fawcett J.A."/>
            <person name="Hatakeyama M."/>
            <person name="Paape T."/>
            <person name="Ng C.H."/>
            <person name="Ang C.C."/>
            <person name="Tnah L.H."/>
            <person name="Lee C.T."/>
            <person name="Nishiyama T."/>
            <person name="Sese J."/>
            <person name="O'Brien M.J."/>
            <person name="Copetti D."/>
            <person name="Mohd Noor M.I."/>
            <person name="Ong R.C."/>
            <person name="Putra M."/>
            <person name="Sireger I.Z."/>
            <person name="Indrioko S."/>
            <person name="Kosugi Y."/>
            <person name="Izuno A."/>
            <person name="Isagi Y."/>
            <person name="Lee S.L."/>
            <person name="Shimizu K.K."/>
        </authorList>
    </citation>
    <scope>NUCLEOTIDE SEQUENCE [LARGE SCALE GENOMIC DNA]</scope>
    <source>
        <strain evidence="2">214</strain>
    </source>
</reference>
<keyword evidence="3" id="KW-1185">Reference proteome</keyword>
<organism evidence="2 3">
    <name type="scientific">Rubroshorea leprosula</name>
    <dbReference type="NCBI Taxonomy" id="152421"/>
    <lineage>
        <taxon>Eukaryota</taxon>
        <taxon>Viridiplantae</taxon>
        <taxon>Streptophyta</taxon>
        <taxon>Embryophyta</taxon>
        <taxon>Tracheophyta</taxon>
        <taxon>Spermatophyta</taxon>
        <taxon>Magnoliopsida</taxon>
        <taxon>eudicotyledons</taxon>
        <taxon>Gunneridae</taxon>
        <taxon>Pentapetalae</taxon>
        <taxon>rosids</taxon>
        <taxon>malvids</taxon>
        <taxon>Malvales</taxon>
        <taxon>Dipterocarpaceae</taxon>
        <taxon>Rubroshorea</taxon>
    </lineage>
</organism>
<dbReference type="Proteomes" id="UP001054252">
    <property type="component" value="Unassembled WGS sequence"/>
</dbReference>